<dbReference type="AlphaFoldDB" id="A0A0F9S2A2"/>
<dbReference type="CDD" id="cd07067">
    <property type="entry name" value="HP_PGM_like"/>
    <property type="match status" value="1"/>
</dbReference>
<name>A0A0F9S2A2_9ZZZZ</name>
<evidence type="ECO:0008006" key="2">
    <source>
        <dbReference type="Google" id="ProtNLM"/>
    </source>
</evidence>
<gene>
    <name evidence="1" type="ORF">LCGC14_0507120</name>
</gene>
<dbReference type="InterPro" id="IPR013078">
    <property type="entry name" value="His_Pase_superF_clade-1"/>
</dbReference>
<comment type="caution">
    <text evidence="1">The sequence shown here is derived from an EMBL/GenBank/DDBJ whole genome shotgun (WGS) entry which is preliminary data.</text>
</comment>
<dbReference type="InterPro" id="IPR029033">
    <property type="entry name" value="His_PPase_superfam"/>
</dbReference>
<protein>
    <recommendedName>
        <fullName evidence="2">Histidine phosphatase family protein</fullName>
    </recommendedName>
</protein>
<organism evidence="1">
    <name type="scientific">marine sediment metagenome</name>
    <dbReference type="NCBI Taxonomy" id="412755"/>
    <lineage>
        <taxon>unclassified sequences</taxon>
        <taxon>metagenomes</taxon>
        <taxon>ecological metagenomes</taxon>
    </lineage>
</organism>
<dbReference type="SUPFAM" id="SSF53254">
    <property type="entry name" value="Phosphoglycerate mutase-like"/>
    <property type="match status" value="1"/>
</dbReference>
<dbReference type="Pfam" id="PF00300">
    <property type="entry name" value="His_Phos_1"/>
    <property type="match status" value="1"/>
</dbReference>
<reference evidence="1" key="1">
    <citation type="journal article" date="2015" name="Nature">
        <title>Complex archaea that bridge the gap between prokaryotes and eukaryotes.</title>
        <authorList>
            <person name="Spang A."/>
            <person name="Saw J.H."/>
            <person name="Jorgensen S.L."/>
            <person name="Zaremba-Niedzwiedzka K."/>
            <person name="Martijn J."/>
            <person name="Lind A.E."/>
            <person name="van Eijk R."/>
            <person name="Schleper C."/>
            <person name="Guy L."/>
            <person name="Ettema T.J."/>
        </authorList>
    </citation>
    <scope>NUCLEOTIDE SEQUENCE</scope>
</reference>
<evidence type="ECO:0000313" key="1">
    <source>
        <dbReference type="EMBL" id="KKN62900.1"/>
    </source>
</evidence>
<sequence>MSNNTLIFLRHAETKVDKRLKISKWLLTNKGKREAIKTTKLELFKDIDIIITSDEEKAFLTSTPLAKELKEEILREKKLNEILRDKGRFLEKNEYLKTMKLCLTNREKSFNKWETAEDALKRFSEKIEEIDSKYYNKKILIVSHGGVINLYFAKIIGQLNDVYKRVQSNTFCDYGIIQDGRVIKDIAKVLQ</sequence>
<accession>A0A0F9S2A2</accession>
<dbReference type="Gene3D" id="3.40.50.1240">
    <property type="entry name" value="Phosphoglycerate mutase-like"/>
    <property type="match status" value="1"/>
</dbReference>
<proteinExistence type="predicted"/>
<dbReference type="EMBL" id="LAZR01000608">
    <property type="protein sequence ID" value="KKN62900.1"/>
    <property type="molecule type" value="Genomic_DNA"/>
</dbReference>